<evidence type="ECO:0000256" key="3">
    <source>
        <dbReference type="ARBA" id="ARBA00022989"/>
    </source>
</evidence>
<evidence type="ECO:0000313" key="6">
    <source>
        <dbReference type="EMBL" id="CAD7266829.1"/>
    </source>
</evidence>
<sequence length="285" mass="31764">MGINLPHSLLLDIIMEQKGQLYSATGTASMAMRRDRVNLLPRHELKEPQKNYKPKFSRSLGVRFFNFKGLVMTCLGLASLAVLFEAMKVVQATTKQGLHTTSLGDSCPNECSPLLGAANIRRRRGRRCVDRVLQDYQHDVLVAAEGDTKHCLCVCRTWGLLCQTGLYLFQDTLGYLIMLCVMTYNGYFTVAVSLGAGLGYLVFGPALIEIGLNSASKIYNLSRDSLSQDLWVISTIKRRYTTIVVPTKIHKLSYQREGDSLPWSVNTFPNGSSRNKIRIFVSGDG</sequence>
<reference evidence="6" key="1">
    <citation type="submission" date="2020-11" db="EMBL/GenBank/DDBJ databases">
        <authorList>
            <person name="Tran Van P."/>
        </authorList>
    </citation>
    <scope>NUCLEOTIDE SEQUENCE</scope>
</reference>
<feature type="transmembrane region" description="Helical" evidence="5">
    <location>
        <begin position="65"/>
        <end position="84"/>
    </location>
</feature>
<keyword evidence="3 5" id="KW-1133">Transmembrane helix</keyword>
<feature type="transmembrane region" description="Helical" evidence="5">
    <location>
        <begin position="175"/>
        <end position="203"/>
    </location>
</feature>
<protein>
    <recommendedName>
        <fullName evidence="5">Copper transport protein</fullName>
    </recommendedName>
</protein>
<organism evidence="6">
    <name type="scientific">Timema shepardi</name>
    <name type="common">Walking stick</name>
    <dbReference type="NCBI Taxonomy" id="629360"/>
    <lineage>
        <taxon>Eukaryota</taxon>
        <taxon>Metazoa</taxon>
        <taxon>Ecdysozoa</taxon>
        <taxon>Arthropoda</taxon>
        <taxon>Hexapoda</taxon>
        <taxon>Insecta</taxon>
        <taxon>Pterygota</taxon>
        <taxon>Neoptera</taxon>
        <taxon>Polyneoptera</taxon>
        <taxon>Phasmatodea</taxon>
        <taxon>Timematodea</taxon>
        <taxon>Timematoidea</taxon>
        <taxon>Timematidae</taxon>
        <taxon>Timema</taxon>
    </lineage>
</organism>
<proteinExistence type="inferred from homology"/>
<evidence type="ECO:0000256" key="1">
    <source>
        <dbReference type="ARBA" id="ARBA00004141"/>
    </source>
</evidence>
<keyword evidence="5" id="KW-0187">Copper transport</keyword>
<keyword evidence="5" id="KW-0813">Transport</keyword>
<keyword evidence="5" id="KW-0406">Ion transport</keyword>
<accession>A0A7R9B832</accession>
<dbReference type="InterPro" id="IPR007274">
    <property type="entry name" value="Cop_transporter"/>
</dbReference>
<dbReference type="EMBL" id="OC007754">
    <property type="protein sequence ID" value="CAD7266829.1"/>
    <property type="molecule type" value="Genomic_DNA"/>
</dbReference>
<dbReference type="Pfam" id="PF04145">
    <property type="entry name" value="Ctr"/>
    <property type="match status" value="1"/>
</dbReference>
<dbReference type="GO" id="GO:0005886">
    <property type="term" value="C:plasma membrane"/>
    <property type="evidence" value="ECO:0007669"/>
    <property type="project" value="TreeGrafter"/>
</dbReference>
<gene>
    <name evidence="6" type="ORF">TSIB3V08_LOCUS10843</name>
</gene>
<keyword evidence="5" id="KW-0186">Copper</keyword>
<evidence type="ECO:0000256" key="5">
    <source>
        <dbReference type="RuleBase" id="RU367022"/>
    </source>
</evidence>
<dbReference type="PANTHER" id="PTHR12483:SF27">
    <property type="entry name" value="COPPER TRANSPORT PROTEIN CTR1"/>
    <property type="match status" value="1"/>
</dbReference>
<dbReference type="PANTHER" id="PTHR12483">
    <property type="entry name" value="SOLUTE CARRIER FAMILY 31 COPPER TRANSPORTERS"/>
    <property type="match status" value="1"/>
</dbReference>
<dbReference type="GO" id="GO:0005375">
    <property type="term" value="F:copper ion transmembrane transporter activity"/>
    <property type="evidence" value="ECO:0007669"/>
    <property type="project" value="UniProtKB-UniRule"/>
</dbReference>
<evidence type="ECO:0000256" key="4">
    <source>
        <dbReference type="ARBA" id="ARBA00023136"/>
    </source>
</evidence>
<name>A0A7R9B832_TIMSH</name>
<comment type="similarity">
    <text evidence="5">Belongs to the copper transporter (Ctr) (TC 1.A.56) family. SLC31A subfamily.</text>
</comment>
<keyword evidence="2 5" id="KW-0812">Transmembrane</keyword>
<dbReference type="AlphaFoldDB" id="A0A7R9B832"/>
<keyword evidence="4 5" id="KW-0472">Membrane</keyword>
<comment type="subcellular location">
    <subcellularLocation>
        <location evidence="1 5">Membrane</location>
        <topology evidence="1 5">Multi-pass membrane protein</topology>
    </subcellularLocation>
</comment>
<evidence type="ECO:0000256" key="2">
    <source>
        <dbReference type="ARBA" id="ARBA00022692"/>
    </source>
</evidence>